<sequence>MFVNIDFDDKLEAASISLEGWAQPLVEFLARYFTIHKDMLRLDYSHLSTENLRFTDTSWPYNSQTEREHFTAEFVAAAQQGQIALTLKILGHGSTGIEKSSSILDPNSYRRAQDIFWDGILNGDPLGLREIIVAEIEPRAIWVKWLLANRSYSRNKYLDDQQIMKALVVNTSEEDCIYVLQLVDPHQGANAWAFEQLVQQYWHRVRDYLEKNIDMTSDYSNRGMLEFVSSLFAHSPTVQTSRWACEQVFERADPSVFPELIQHCRAILPEDVRNLFLRWNIRSKKEKKDNIKDCVAKAFSRLTTLSVDTIPSDLALAAAWYGFGDPARSSQQSVVASLRELPSPAWDRETLWTQLGPDAREAWRQDLFDQVNEEPELAQGLLNFACLWLEQTAFAEVEPVLLRLMDDEEHLAFANRLVGTHVRQLQLRGKGLLRSKQGALDLEGPVGRGEGATALPSVGAQTWLSDPSVERVIHRALSQIEEAFCREYSETWGEDEEVHTARLLALTKEAIGNASSQLRQLSVTTRATYPSLTVKVRQPSKREEGANTPAGAPLGADVLFLSRIVDKGETVVQRATLMQVKKRKGTNSGRAFSSTVGIDLKQCEDILKQSEHAYYLFTTPASPRPVLWVAPARLVRNLTQLHTSKSTVLAMQVRDASCSYADFFLHELVGLWAGDEHEDIIAVANGDPRLGRTPRHIVEIEVRRQSD</sequence>
<dbReference type="RefSeq" id="WP_095844755.1">
    <property type="nucleotide sequence ID" value="NZ_CP014136.1"/>
</dbReference>
<dbReference type="AlphaFoldDB" id="A0A250AWT4"/>
<dbReference type="KEGG" id="gqu:AWC35_01675"/>
<proteinExistence type="predicted"/>
<gene>
    <name evidence="1" type="ORF">AWC35_01675</name>
</gene>
<dbReference type="OrthoDB" id="6743340at2"/>
<dbReference type="Proteomes" id="UP000217182">
    <property type="component" value="Chromosome"/>
</dbReference>
<reference evidence="1 2" key="1">
    <citation type="submission" date="2016-01" db="EMBL/GenBank/DDBJ databases">
        <authorList>
            <person name="Oliw E.H."/>
        </authorList>
    </citation>
    <scope>NUCLEOTIDE SEQUENCE [LARGE SCALE GENOMIC DNA]</scope>
    <source>
        <strain evidence="1 2">FRB97</strain>
    </source>
</reference>
<keyword evidence="2" id="KW-1185">Reference proteome</keyword>
<dbReference type="EMBL" id="CP014136">
    <property type="protein sequence ID" value="ATA18162.1"/>
    <property type="molecule type" value="Genomic_DNA"/>
</dbReference>
<organism evidence="1 2">
    <name type="scientific">Gibbsiella quercinecans</name>
    <dbReference type="NCBI Taxonomy" id="929813"/>
    <lineage>
        <taxon>Bacteria</taxon>
        <taxon>Pseudomonadati</taxon>
        <taxon>Pseudomonadota</taxon>
        <taxon>Gammaproteobacteria</taxon>
        <taxon>Enterobacterales</taxon>
        <taxon>Yersiniaceae</taxon>
        <taxon>Gibbsiella</taxon>
    </lineage>
</organism>
<evidence type="ECO:0000313" key="1">
    <source>
        <dbReference type="EMBL" id="ATA18162.1"/>
    </source>
</evidence>
<accession>A0A250AWT4</accession>
<evidence type="ECO:0000313" key="2">
    <source>
        <dbReference type="Proteomes" id="UP000217182"/>
    </source>
</evidence>
<name>A0A250AWT4_9GAMM</name>
<protein>
    <submittedName>
        <fullName evidence="1">Uncharacterized protein</fullName>
    </submittedName>
</protein>